<evidence type="ECO:0000256" key="1">
    <source>
        <dbReference type="ARBA" id="ARBA00022679"/>
    </source>
</evidence>
<name>A0A3E1Q8Y1_9FLAO</name>
<dbReference type="InterPro" id="IPR000182">
    <property type="entry name" value="GNAT_dom"/>
</dbReference>
<sequence>MKPASSILIKQVQSKSVLELQKIAKETFFETYASENTKEDMDAYLAKNFNTEHLQRSIINPDSFYYFAMNHQEVIGYLKVNQGSAQTDNKLPDALEIERIYILSKFQRKGVGKLLLKKAVEKAQSFNIKTLWLSVWDKNQKAIYFYKNQGFKAFDNQFYWVGTDKQTDVLMKLELDF</sequence>
<keyword evidence="2" id="KW-0012">Acyltransferase</keyword>
<dbReference type="EMBL" id="QVID01000001">
    <property type="protein sequence ID" value="RFN58593.1"/>
    <property type="molecule type" value="Genomic_DNA"/>
</dbReference>
<accession>A0A3E1Q8Y1</accession>
<reference evidence="4 5" key="1">
    <citation type="journal article" date="2007" name="Int. J. Syst. Evol. Microbiol.">
        <title>Marixanthomonas ophiurae gen. nov., sp. nov., a marine bacterium of the family Flavobacteriaceae isolated from a deep-sea brittle star.</title>
        <authorList>
            <person name="Romanenko L.A."/>
            <person name="Uchino M."/>
            <person name="Frolova G.M."/>
            <person name="Mikhailov V.V."/>
        </authorList>
    </citation>
    <scope>NUCLEOTIDE SEQUENCE [LARGE SCALE GENOMIC DNA]</scope>
    <source>
        <strain evidence="4 5">KMM 3046</strain>
    </source>
</reference>
<dbReference type="Proteomes" id="UP000261082">
    <property type="component" value="Unassembled WGS sequence"/>
</dbReference>
<dbReference type="AlphaFoldDB" id="A0A3E1Q8Y1"/>
<feature type="domain" description="N-acetyltransferase" evidence="3">
    <location>
        <begin position="7"/>
        <end position="176"/>
    </location>
</feature>
<dbReference type="GO" id="GO:0016747">
    <property type="term" value="F:acyltransferase activity, transferring groups other than amino-acyl groups"/>
    <property type="evidence" value="ECO:0007669"/>
    <property type="project" value="InterPro"/>
</dbReference>
<proteinExistence type="predicted"/>
<protein>
    <submittedName>
        <fullName evidence="4">GNAT family N-acetyltransferase</fullName>
    </submittedName>
</protein>
<dbReference type="OrthoDB" id="7205533at2"/>
<dbReference type="CDD" id="cd04301">
    <property type="entry name" value="NAT_SF"/>
    <property type="match status" value="1"/>
</dbReference>
<organism evidence="4 5">
    <name type="scientific">Marixanthomonas ophiurae</name>
    <dbReference type="NCBI Taxonomy" id="387659"/>
    <lineage>
        <taxon>Bacteria</taxon>
        <taxon>Pseudomonadati</taxon>
        <taxon>Bacteroidota</taxon>
        <taxon>Flavobacteriia</taxon>
        <taxon>Flavobacteriales</taxon>
        <taxon>Flavobacteriaceae</taxon>
        <taxon>Marixanthomonas</taxon>
    </lineage>
</organism>
<evidence type="ECO:0000313" key="4">
    <source>
        <dbReference type="EMBL" id="RFN58593.1"/>
    </source>
</evidence>
<keyword evidence="1 4" id="KW-0808">Transferase</keyword>
<dbReference type="PROSITE" id="PS51186">
    <property type="entry name" value="GNAT"/>
    <property type="match status" value="1"/>
</dbReference>
<dbReference type="SUPFAM" id="SSF55729">
    <property type="entry name" value="Acyl-CoA N-acyltransferases (Nat)"/>
    <property type="match status" value="1"/>
</dbReference>
<dbReference type="RefSeq" id="WP_117157621.1">
    <property type="nucleotide sequence ID" value="NZ_QVID01000001.1"/>
</dbReference>
<dbReference type="InterPro" id="IPR051556">
    <property type="entry name" value="N-term/lysine_N-AcTrnsfr"/>
</dbReference>
<dbReference type="Gene3D" id="3.40.630.30">
    <property type="match status" value="1"/>
</dbReference>
<keyword evidence="5" id="KW-1185">Reference proteome</keyword>
<evidence type="ECO:0000259" key="3">
    <source>
        <dbReference type="PROSITE" id="PS51186"/>
    </source>
</evidence>
<dbReference type="PANTHER" id="PTHR42919:SF8">
    <property type="entry name" value="N-ALPHA-ACETYLTRANSFERASE 50"/>
    <property type="match status" value="1"/>
</dbReference>
<comment type="caution">
    <text evidence="4">The sequence shown here is derived from an EMBL/GenBank/DDBJ whole genome shotgun (WGS) entry which is preliminary data.</text>
</comment>
<dbReference type="PANTHER" id="PTHR42919">
    <property type="entry name" value="N-ALPHA-ACETYLTRANSFERASE"/>
    <property type="match status" value="1"/>
</dbReference>
<evidence type="ECO:0000313" key="5">
    <source>
        <dbReference type="Proteomes" id="UP000261082"/>
    </source>
</evidence>
<gene>
    <name evidence="4" type="ORF">DZ858_00495</name>
</gene>
<dbReference type="Pfam" id="PF00583">
    <property type="entry name" value="Acetyltransf_1"/>
    <property type="match status" value="1"/>
</dbReference>
<evidence type="ECO:0000256" key="2">
    <source>
        <dbReference type="ARBA" id="ARBA00023315"/>
    </source>
</evidence>
<dbReference type="InterPro" id="IPR016181">
    <property type="entry name" value="Acyl_CoA_acyltransferase"/>
</dbReference>